<proteinExistence type="predicted"/>
<evidence type="ECO:0000313" key="4">
    <source>
        <dbReference type="Proteomes" id="UP001221898"/>
    </source>
</evidence>
<dbReference type="GO" id="GO:0021549">
    <property type="term" value="P:cerebellum development"/>
    <property type="evidence" value="ECO:0007669"/>
    <property type="project" value="InterPro"/>
</dbReference>
<reference evidence="3" key="1">
    <citation type="journal article" date="2023" name="Science">
        <title>Genome structures resolve the early diversification of teleost fishes.</title>
        <authorList>
            <person name="Parey E."/>
            <person name="Louis A."/>
            <person name="Montfort J."/>
            <person name="Bouchez O."/>
            <person name="Roques C."/>
            <person name="Iampietro C."/>
            <person name="Lluch J."/>
            <person name="Castinel A."/>
            <person name="Donnadieu C."/>
            <person name="Desvignes T."/>
            <person name="Floi Bucao C."/>
            <person name="Jouanno E."/>
            <person name="Wen M."/>
            <person name="Mejri S."/>
            <person name="Dirks R."/>
            <person name="Jansen H."/>
            <person name="Henkel C."/>
            <person name="Chen W.J."/>
            <person name="Zahm M."/>
            <person name="Cabau C."/>
            <person name="Klopp C."/>
            <person name="Thompson A.W."/>
            <person name="Robinson-Rechavi M."/>
            <person name="Braasch I."/>
            <person name="Lecointre G."/>
            <person name="Bobe J."/>
            <person name="Postlethwait J.H."/>
            <person name="Berthelot C."/>
            <person name="Roest Crollius H."/>
            <person name="Guiguen Y."/>
        </authorList>
    </citation>
    <scope>NUCLEOTIDE SEQUENCE</scope>
    <source>
        <strain evidence="3">NC1722</strain>
    </source>
</reference>
<evidence type="ECO:0000256" key="1">
    <source>
        <dbReference type="SAM" id="MobiDB-lite"/>
    </source>
</evidence>
<organism evidence="3 4">
    <name type="scientific">Aldrovandia affinis</name>
    <dbReference type="NCBI Taxonomy" id="143900"/>
    <lineage>
        <taxon>Eukaryota</taxon>
        <taxon>Metazoa</taxon>
        <taxon>Chordata</taxon>
        <taxon>Craniata</taxon>
        <taxon>Vertebrata</taxon>
        <taxon>Euteleostomi</taxon>
        <taxon>Actinopterygii</taxon>
        <taxon>Neopterygii</taxon>
        <taxon>Teleostei</taxon>
        <taxon>Notacanthiformes</taxon>
        <taxon>Halosauridae</taxon>
        <taxon>Aldrovandia</taxon>
    </lineage>
</organism>
<feature type="compositionally biased region" description="Basic and acidic residues" evidence="1">
    <location>
        <begin position="30"/>
        <end position="39"/>
    </location>
</feature>
<dbReference type="Pfam" id="PF15677">
    <property type="entry name" value="CEND1"/>
    <property type="match status" value="1"/>
</dbReference>
<name>A0AAD7SIJ1_9TELE</name>
<evidence type="ECO:0008006" key="5">
    <source>
        <dbReference type="Google" id="ProtNLM"/>
    </source>
</evidence>
<dbReference type="InterPro" id="IPR020162">
    <property type="entry name" value="Cend1"/>
</dbReference>
<protein>
    <recommendedName>
        <fullName evidence="5">Cell cycle exit and neuronal differentiation protein 1</fullName>
    </recommendedName>
</protein>
<keyword evidence="4" id="KW-1185">Reference proteome</keyword>
<evidence type="ECO:0000256" key="2">
    <source>
        <dbReference type="SAM" id="Phobius"/>
    </source>
</evidence>
<dbReference type="Proteomes" id="UP001221898">
    <property type="component" value="Unassembled WGS sequence"/>
</dbReference>
<accession>A0AAD7SIJ1</accession>
<sequence length="138" mass="14412">MVHHLHRTRDPMEAKSKITPGAPRSTSGPRSEKLPERTGKKAAAPPRKTSPIANTPPPAATSTEKTAEDGTVKQGEAVEDVAVNQDEAANHEHPAEGAEAGEAKPDCCLESLKPLLIGGAVIAGAAILMGIFLLARRN</sequence>
<feature type="transmembrane region" description="Helical" evidence="2">
    <location>
        <begin position="115"/>
        <end position="135"/>
    </location>
</feature>
<feature type="region of interest" description="Disordered" evidence="1">
    <location>
        <begin position="1"/>
        <end position="77"/>
    </location>
</feature>
<comment type="caution">
    <text evidence="3">The sequence shown here is derived from an EMBL/GenBank/DDBJ whole genome shotgun (WGS) entry which is preliminary data.</text>
</comment>
<keyword evidence="2" id="KW-0812">Transmembrane</keyword>
<dbReference type="EMBL" id="JAINUG010000061">
    <property type="protein sequence ID" value="KAJ8402948.1"/>
    <property type="molecule type" value="Genomic_DNA"/>
</dbReference>
<gene>
    <name evidence="3" type="ORF">AAFF_G00362620</name>
</gene>
<dbReference type="AlphaFoldDB" id="A0AAD7SIJ1"/>
<keyword evidence="2" id="KW-0472">Membrane</keyword>
<dbReference type="GO" id="GO:0030182">
    <property type="term" value="P:neuron differentiation"/>
    <property type="evidence" value="ECO:0007669"/>
    <property type="project" value="InterPro"/>
</dbReference>
<evidence type="ECO:0000313" key="3">
    <source>
        <dbReference type="EMBL" id="KAJ8402948.1"/>
    </source>
</evidence>
<keyword evidence="2" id="KW-1133">Transmembrane helix</keyword>